<dbReference type="InterPro" id="IPR050493">
    <property type="entry name" value="FAD-dep_Monooxygenase_BioMet"/>
</dbReference>
<evidence type="ECO:0000259" key="7">
    <source>
        <dbReference type="Pfam" id="PF01494"/>
    </source>
</evidence>
<dbReference type="GO" id="GO:0004497">
    <property type="term" value="F:monooxygenase activity"/>
    <property type="evidence" value="ECO:0007669"/>
    <property type="project" value="UniProtKB-KW"/>
</dbReference>
<keyword evidence="5" id="KW-0503">Monooxygenase</keyword>
<dbReference type="EMBL" id="JAPQKH010000005">
    <property type="protein sequence ID" value="KAJ5096576.1"/>
    <property type="molecule type" value="Genomic_DNA"/>
</dbReference>
<sequence>MSPAVFRIIIVGGGIAGFAAAIALREPNRNITVLEQSSLNKEIGALISFQPNASRIIQSDWGLDLQNARPMVDEGFRIYNTDGKLINAIPLLVKKEYEGDRLLFHRRDLHDNLKQHAMSDFSSGKGNPVEVRVASKVVKCDVLSGIVELETGEKLSADLIIGADGIHSVVRRYVLPEEPQPMPTGLSAYRLMISTEILEKEEPDFCSKINPREPFTSMIVAHNCRLIMGPGRQGEVYGITALVPDEQMNEDPNAKQSWVAEGDLNKILQTFSEFPDWVTSIFKYEITDFPLKDRCSPIIQRHSSDLGLWQLRDLNPLAKWHSGRVVLIGDAAHAMLPTQGQGASQAIEDAEALGAFFEDISDPPSPEDISSILETVIQARYSRASLIQAYSRQAAKPGTMKGENTVTM</sequence>
<dbReference type="SUPFAM" id="SSF51905">
    <property type="entry name" value="FAD/NAD(P)-binding domain"/>
    <property type="match status" value="1"/>
</dbReference>
<dbReference type="Pfam" id="PF01494">
    <property type="entry name" value="FAD_binding_3"/>
    <property type="match status" value="1"/>
</dbReference>
<evidence type="ECO:0000256" key="5">
    <source>
        <dbReference type="ARBA" id="ARBA00023033"/>
    </source>
</evidence>
<feature type="domain" description="FAD-binding" evidence="7">
    <location>
        <begin position="150"/>
        <end position="354"/>
    </location>
</feature>
<evidence type="ECO:0000313" key="8">
    <source>
        <dbReference type="EMBL" id="KAJ5096576.1"/>
    </source>
</evidence>
<comment type="similarity">
    <text evidence="1">Belongs to the paxM FAD-dependent monooxygenase family.</text>
</comment>
<dbReference type="PRINTS" id="PR00420">
    <property type="entry name" value="RNGMNOXGNASE"/>
</dbReference>
<feature type="transmembrane region" description="Helical" evidence="6">
    <location>
        <begin position="6"/>
        <end position="24"/>
    </location>
</feature>
<proteinExistence type="inferred from homology"/>
<gene>
    <name evidence="8" type="ORF">N7456_007297</name>
</gene>
<keyword evidence="9" id="KW-1185">Reference proteome</keyword>
<reference evidence="8" key="1">
    <citation type="submission" date="2022-11" db="EMBL/GenBank/DDBJ databases">
        <authorList>
            <person name="Petersen C."/>
        </authorList>
    </citation>
    <scope>NUCLEOTIDE SEQUENCE</scope>
    <source>
        <strain evidence="8">IBT 30069</strain>
    </source>
</reference>
<keyword evidence="6" id="KW-0812">Transmembrane</keyword>
<dbReference type="Pfam" id="PF13450">
    <property type="entry name" value="NAD_binding_8"/>
    <property type="match status" value="1"/>
</dbReference>
<protein>
    <recommendedName>
        <fullName evidence="7">FAD-binding domain-containing protein</fullName>
    </recommendedName>
</protein>
<evidence type="ECO:0000256" key="2">
    <source>
        <dbReference type="ARBA" id="ARBA00022630"/>
    </source>
</evidence>
<dbReference type="GO" id="GO:0071949">
    <property type="term" value="F:FAD binding"/>
    <property type="evidence" value="ECO:0007669"/>
    <property type="project" value="InterPro"/>
</dbReference>
<dbReference type="InterPro" id="IPR002938">
    <property type="entry name" value="FAD-bd"/>
</dbReference>
<dbReference type="OrthoDB" id="9993796at2759"/>
<evidence type="ECO:0000256" key="1">
    <source>
        <dbReference type="ARBA" id="ARBA00007992"/>
    </source>
</evidence>
<evidence type="ECO:0000256" key="6">
    <source>
        <dbReference type="SAM" id="Phobius"/>
    </source>
</evidence>
<keyword evidence="2" id="KW-0285">Flavoprotein</keyword>
<evidence type="ECO:0000256" key="3">
    <source>
        <dbReference type="ARBA" id="ARBA00022827"/>
    </source>
</evidence>
<accession>A0A9W9FAE2</accession>
<keyword evidence="4" id="KW-0560">Oxidoreductase</keyword>
<reference evidence="8" key="2">
    <citation type="journal article" date="2023" name="IMA Fungus">
        <title>Comparative genomic study of the Penicillium genus elucidates a diverse pangenome and 15 lateral gene transfer events.</title>
        <authorList>
            <person name="Petersen C."/>
            <person name="Sorensen T."/>
            <person name="Nielsen M.R."/>
            <person name="Sondergaard T.E."/>
            <person name="Sorensen J.L."/>
            <person name="Fitzpatrick D.A."/>
            <person name="Frisvad J.C."/>
            <person name="Nielsen K.L."/>
        </authorList>
    </citation>
    <scope>NUCLEOTIDE SEQUENCE</scope>
    <source>
        <strain evidence="8">IBT 30069</strain>
    </source>
</reference>
<dbReference type="AlphaFoldDB" id="A0A9W9FAE2"/>
<evidence type="ECO:0000313" key="9">
    <source>
        <dbReference type="Proteomes" id="UP001149165"/>
    </source>
</evidence>
<dbReference type="PANTHER" id="PTHR13789">
    <property type="entry name" value="MONOOXYGENASE"/>
    <property type="match status" value="1"/>
</dbReference>
<comment type="caution">
    <text evidence="8">The sequence shown here is derived from an EMBL/GenBank/DDBJ whole genome shotgun (WGS) entry which is preliminary data.</text>
</comment>
<organism evidence="8 9">
    <name type="scientific">Penicillium angulare</name>
    <dbReference type="NCBI Taxonomy" id="116970"/>
    <lineage>
        <taxon>Eukaryota</taxon>
        <taxon>Fungi</taxon>
        <taxon>Dikarya</taxon>
        <taxon>Ascomycota</taxon>
        <taxon>Pezizomycotina</taxon>
        <taxon>Eurotiomycetes</taxon>
        <taxon>Eurotiomycetidae</taxon>
        <taxon>Eurotiales</taxon>
        <taxon>Aspergillaceae</taxon>
        <taxon>Penicillium</taxon>
    </lineage>
</organism>
<name>A0A9W9FAE2_9EURO</name>
<dbReference type="Proteomes" id="UP001149165">
    <property type="component" value="Unassembled WGS sequence"/>
</dbReference>
<dbReference type="PANTHER" id="PTHR13789:SF314">
    <property type="entry name" value="FAD-BINDING DOMAIN-CONTAINING PROTEIN"/>
    <property type="match status" value="1"/>
</dbReference>
<keyword evidence="6" id="KW-0472">Membrane</keyword>
<evidence type="ECO:0000256" key="4">
    <source>
        <dbReference type="ARBA" id="ARBA00023002"/>
    </source>
</evidence>
<dbReference type="Gene3D" id="3.50.50.60">
    <property type="entry name" value="FAD/NAD(P)-binding domain"/>
    <property type="match status" value="1"/>
</dbReference>
<keyword evidence="3" id="KW-0274">FAD</keyword>
<dbReference type="InterPro" id="IPR036188">
    <property type="entry name" value="FAD/NAD-bd_sf"/>
</dbReference>
<keyword evidence="6" id="KW-1133">Transmembrane helix</keyword>
<dbReference type="SUPFAM" id="SSF54373">
    <property type="entry name" value="FAD-linked reductases, C-terminal domain"/>
    <property type="match status" value="1"/>
</dbReference>